<feature type="compositionally biased region" description="Basic and acidic residues" evidence="1">
    <location>
        <begin position="64"/>
        <end position="93"/>
    </location>
</feature>
<reference evidence="2 3" key="1">
    <citation type="journal article" date="2018" name="PLoS ONE">
        <title>The draft genome of Kipferlia bialata reveals reductive genome evolution in fornicate parasites.</title>
        <authorList>
            <person name="Tanifuji G."/>
            <person name="Takabayashi S."/>
            <person name="Kume K."/>
            <person name="Takagi M."/>
            <person name="Nakayama T."/>
            <person name="Kamikawa R."/>
            <person name="Inagaki Y."/>
            <person name="Hashimoto T."/>
        </authorList>
    </citation>
    <scope>NUCLEOTIDE SEQUENCE [LARGE SCALE GENOMIC DNA]</scope>
    <source>
        <strain evidence="2">NY0173</strain>
    </source>
</reference>
<feature type="region of interest" description="Disordered" evidence="1">
    <location>
        <begin position="124"/>
        <end position="202"/>
    </location>
</feature>
<evidence type="ECO:0000313" key="2">
    <source>
        <dbReference type="EMBL" id="GIQ86557.1"/>
    </source>
</evidence>
<protein>
    <submittedName>
        <fullName evidence="2">Uncharacterized protein</fullName>
    </submittedName>
</protein>
<dbReference type="Proteomes" id="UP000265618">
    <property type="component" value="Unassembled WGS sequence"/>
</dbReference>
<name>A0A9K3D1P2_9EUKA</name>
<dbReference type="AlphaFoldDB" id="A0A9K3D1P2"/>
<feature type="region of interest" description="Disordered" evidence="1">
    <location>
        <begin position="50"/>
        <end position="102"/>
    </location>
</feature>
<gene>
    <name evidence="2" type="ORF">KIPB_008432</name>
</gene>
<organism evidence="2 3">
    <name type="scientific">Kipferlia bialata</name>
    <dbReference type="NCBI Taxonomy" id="797122"/>
    <lineage>
        <taxon>Eukaryota</taxon>
        <taxon>Metamonada</taxon>
        <taxon>Carpediemonas-like organisms</taxon>
        <taxon>Kipferlia</taxon>
    </lineage>
</organism>
<accession>A0A9K3D1P2</accession>
<keyword evidence="3" id="KW-1185">Reference proteome</keyword>
<sequence length="677" mass="76915">MCTLPLSVCQEAKWLSNVDSYLARNIHAAVEKARSVYTQHPEMLPIREIRQAGAPRISTTRPSSARESRDGERQAKRPAVETQRTPKEQHLYRTETSFSGKSARVANPISVSRDIFEAVCGVSGREGRTRVKSRGREREGAAPTAGSVIPCFPDAIAQEQKRAAQQERERKEREAKASQQVRERKERLQREREERERDDAAAATIEKTLDPETLVAAPIWVEGQKYYRYEENPRLRWPHSSVIKPLRHTAREKVKRTKVKAHLQRIGADVTVIPLGTNEYAYLSADAKSLTLCKHRSDGVIEYSTLSAPGKVKPSPYVSLADIVKLSLEGEDIGIAYLHGSIYFCIEVFGQDAFVYRLTLDTREWSLIYMGKARGEERDGYRKLEVLGSCLYGFNHHNEIYRFDTERPMEGWTTIPDICTVDDVLYIIVKELEQRKDPPEQYGYTRYTPDGTFSAVEWAPNGVSLQELTSEREQAAAIQASCGGSEAEPEGAWYTGYAHTLQWSQAVGRCLIMRFEDESRKYSGRYALDTVSGEWYDLGLEPELVGTGDWKLENILPFGNGRSWLVKSPHAPNRYSFEPQLERTSTNTSLSVPLHRLQCMGLLFSDGQRLKVDPEFDMGPGTRETDEWERVLICRGARVMLKPKRDGSEVSLRIANLYPDSSQWQEVYSLKYPGLIE</sequence>
<dbReference type="EMBL" id="BDIP01002611">
    <property type="protein sequence ID" value="GIQ86557.1"/>
    <property type="molecule type" value="Genomic_DNA"/>
</dbReference>
<feature type="compositionally biased region" description="Basic and acidic residues" evidence="1">
    <location>
        <begin position="159"/>
        <end position="200"/>
    </location>
</feature>
<feature type="compositionally biased region" description="Basic and acidic residues" evidence="1">
    <location>
        <begin position="125"/>
        <end position="140"/>
    </location>
</feature>
<comment type="caution">
    <text evidence="2">The sequence shown here is derived from an EMBL/GenBank/DDBJ whole genome shotgun (WGS) entry which is preliminary data.</text>
</comment>
<evidence type="ECO:0000256" key="1">
    <source>
        <dbReference type="SAM" id="MobiDB-lite"/>
    </source>
</evidence>
<evidence type="ECO:0000313" key="3">
    <source>
        <dbReference type="Proteomes" id="UP000265618"/>
    </source>
</evidence>
<proteinExistence type="predicted"/>